<gene>
    <name evidence="2" type="ORF">C9374_014593</name>
</gene>
<keyword evidence="3" id="KW-1185">Reference proteome</keyword>
<protein>
    <submittedName>
        <fullName evidence="2">Uncharacterized protein</fullName>
    </submittedName>
</protein>
<reference evidence="2 3" key="1">
    <citation type="journal article" date="2018" name="BMC Genomics">
        <title>The genome of Naegleria lovaniensis, the basis for a comparative approach to unravel pathogenicity factors of the human pathogenic amoeba N. fowleri.</title>
        <authorList>
            <person name="Liechti N."/>
            <person name="Schurch N."/>
            <person name="Bruggmann R."/>
            <person name="Wittwer M."/>
        </authorList>
    </citation>
    <scope>NUCLEOTIDE SEQUENCE [LARGE SCALE GENOMIC DNA]</scope>
    <source>
        <strain evidence="2 3">ATCC 30569</strain>
    </source>
</reference>
<sequence>MQSPLRLIHPTPSGTSLGMCATASSTSFSTLDSDDEGHTHPQPSTTLIAHNHPLTLQSLATPVMVPVSPSSEPNPTPSVPLLFTNSMKPPSGTLDIPSAAADPSTGSFASSSTIPVPPPPLPSTNTTTTTSTFQPLLPKQSSKTFNKAALNIQIPPPTPLPMNFRVIQSQPTMNPKTNNELSCSSSSNLSSVSSVSSPSTVYSVIGGGASRPTIESGLIENITSKKKRGTTRENIILMDSILRERRDIFYAMLNNVSKIRIYRKNKSKKSKTTTKPTDSTLVQGGGGTATTTSHPLTSVLSDRHHASVVTTTMSQKKKSSSSIDTGNEYVVKLNNGLKCEAYEKSTTEEMELYGHKRQFKISMYYTQNEMDRAESDMMDPSPLIREDRFTFLDQLRGLKPSIQTYRVIDLVHPYHLFTTELEIIEPKSGRLLGRVLKKTLLKTHYLIQTVEGKMENDKPKYNTLFTLYKQKKKEHHSRGKEDGVKKTTLPSLVSSTNGHTTNTVVETAQTKKLQKVLDFFVVFNLNEDVVATITRKCNPDYEKKGYFADYHKVHFLFETTPYERTLMLSAVFLLDIEHFGN</sequence>
<feature type="region of interest" description="Disordered" evidence="1">
    <location>
        <begin position="265"/>
        <end position="295"/>
    </location>
</feature>
<feature type="compositionally biased region" description="Low complexity" evidence="1">
    <location>
        <begin position="123"/>
        <end position="137"/>
    </location>
</feature>
<proteinExistence type="predicted"/>
<dbReference type="Proteomes" id="UP000816034">
    <property type="component" value="Unassembled WGS sequence"/>
</dbReference>
<dbReference type="AlphaFoldDB" id="A0AA88GZD1"/>
<dbReference type="EMBL" id="PYSW02000008">
    <property type="protein sequence ID" value="KAG2389193.1"/>
    <property type="molecule type" value="Genomic_DNA"/>
</dbReference>
<feature type="region of interest" description="Disordered" evidence="1">
    <location>
        <begin position="1"/>
        <end position="21"/>
    </location>
</feature>
<dbReference type="GeneID" id="68107046"/>
<comment type="caution">
    <text evidence="2">The sequence shown here is derived from an EMBL/GenBank/DDBJ whole genome shotgun (WGS) entry which is preliminary data.</text>
</comment>
<organism evidence="2 3">
    <name type="scientific">Naegleria lovaniensis</name>
    <name type="common">Amoeba</name>
    <dbReference type="NCBI Taxonomy" id="51637"/>
    <lineage>
        <taxon>Eukaryota</taxon>
        <taxon>Discoba</taxon>
        <taxon>Heterolobosea</taxon>
        <taxon>Tetramitia</taxon>
        <taxon>Eutetramitia</taxon>
        <taxon>Vahlkampfiidae</taxon>
        <taxon>Naegleria</taxon>
    </lineage>
</organism>
<feature type="region of interest" description="Disordered" evidence="1">
    <location>
        <begin position="67"/>
        <end position="137"/>
    </location>
</feature>
<feature type="region of interest" description="Disordered" evidence="1">
    <location>
        <begin position="26"/>
        <end position="45"/>
    </location>
</feature>
<name>A0AA88GZD1_NAELO</name>
<evidence type="ECO:0000256" key="1">
    <source>
        <dbReference type="SAM" id="MobiDB-lite"/>
    </source>
</evidence>
<feature type="region of interest" description="Disordered" evidence="1">
    <location>
        <begin position="472"/>
        <end position="492"/>
    </location>
</feature>
<evidence type="ECO:0000313" key="2">
    <source>
        <dbReference type="EMBL" id="KAG2389193.1"/>
    </source>
</evidence>
<dbReference type="RefSeq" id="XP_044553185.1">
    <property type="nucleotide sequence ID" value="XM_044690597.1"/>
</dbReference>
<accession>A0AA88GZD1</accession>
<evidence type="ECO:0000313" key="3">
    <source>
        <dbReference type="Proteomes" id="UP000816034"/>
    </source>
</evidence>